<feature type="domain" description="HTH cro/C1-type" evidence="2">
    <location>
        <begin position="11"/>
        <end position="65"/>
    </location>
</feature>
<sequence>MSANIANFNALKKLRTARGLTQQQLAEALETTQQTVARWERGKNEIPVTQLKELALFFDVSVDKVLGIKTPHDERAKSPFAFDSANATAPYGTLELTLTTGTLKYPIEERARESLLHQLDKLDVQNPDGRRPWVYCWSLDNRILFANPDDLRQIDLIGDDVQATPPFEHPEVYQALEDWEAPEYEVGERVTARCNALFELIGEENAVRQTTHAHVLSRDGEESWHFLLEPDDALGFWTLELEAMTHIPRNRFIRVEQEGYYRDCFINLSQVALIEIPANRYLRLNGMDG</sequence>
<evidence type="ECO:0000313" key="3">
    <source>
        <dbReference type="EMBL" id="ANO51888.1"/>
    </source>
</evidence>
<evidence type="ECO:0000313" key="4">
    <source>
        <dbReference type="Proteomes" id="UP000092695"/>
    </source>
</evidence>
<gene>
    <name evidence="3" type="ORF">BA177_12355</name>
</gene>
<dbReference type="KEGG" id="woc:BA177_12355"/>
<dbReference type="InterPro" id="IPR001387">
    <property type="entry name" value="Cro/C1-type_HTH"/>
</dbReference>
<proteinExistence type="predicted"/>
<dbReference type="SUPFAM" id="SSF47413">
    <property type="entry name" value="lambda repressor-like DNA-binding domains"/>
    <property type="match status" value="1"/>
</dbReference>
<dbReference type="AlphaFoldDB" id="A0A193LHF5"/>
<dbReference type="PANTHER" id="PTHR46558:SF11">
    <property type="entry name" value="HTH-TYPE TRANSCRIPTIONAL REGULATOR XRE"/>
    <property type="match status" value="1"/>
</dbReference>
<dbReference type="Pfam" id="PF01381">
    <property type="entry name" value="HTH_3"/>
    <property type="match status" value="1"/>
</dbReference>
<keyword evidence="4" id="KW-1185">Reference proteome</keyword>
<dbReference type="Gene3D" id="1.10.260.40">
    <property type="entry name" value="lambda repressor-like DNA-binding domains"/>
    <property type="match status" value="1"/>
</dbReference>
<dbReference type="CDD" id="cd00093">
    <property type="entry name" value="HTH_XRE"/>
    <property type="match status" value="1"/>
</dbReference>
<name>A0A193LHF5_9GAMM</name>
<evidence type="ECO:0000256" key="1">
    <source>
        <dbReference type="ARBA" id="ARBA00023125"/>
    </source>
</evidence>
<dbReference type="EMBL" id="CP016268">
    <property type="protein sequence ID" value="ANO51888.1"/>
    <property type="molecule type" value="Genomic_DNA"/>
</dbReference>
<organism evidence="3 4">
    <name type="scientific">Woeseia oceani</name>
    <dbReference type="NCBI Taxonomy" id="1548547"/>
    <lineage>
        <taxon>Bacteria</taxon>
        <taxon>Pseudomonadati</taxon>
        <taxon>Pseudomonadota</taxon>
        <taxon>Gammaproteobacteria</taxon>
        <taxon>Woeseiales</taxon>
        <taxon>Woeseiaceae</taxon>
        <taxon>Woeseia</taxon>
    </lineage>
</organism>
<reference evidence="3 4" key="1">
    <citation type="submission" date="2016-06" db="EMBL/GenBank/DDBJ databases">
        <title>Complete genome sequence of a deep-branching marine Gamma Proteobacterium Woeseia oceani type strain XK5.</title>
        <authorList>
            <person name="Mu D."/>
            <person name="Du Z."/>
        </authorList>
    </citation>
    <scope>NUCLEOTIDE SEQUENCE [LARGE SCALE GENOMIC DNA]</scope>
    <source>
        <strain evidence="3 4">XK5</strain>
    </source>
</reference>
<dbReference type="InterPro" id="IPR010982">
    <property type="entry name" value="Lambda_DNA-bd_dom_sf"/>
</dbReference>
<dbReference type="Proteomes" id="UP000092695">
    <property type="component" value="Chromosome"/>
</dbReference>
<dbReference type="PANTHER" id="PTHR46558">
    <property type="entry name" value="TRACRIPTIONAL REGULATORY PROTEIN-RELATED-RELATED"/>
    <property type="match status" value="1"/>
</dbReference>
<accession>A0A193LHF5</accession>
<evidence type="ECO:0000259" key="2">
    <source>
        <dbReference type="PROSITE" id="PS50943"/>
    </source>
</evidence>
<protein>
    <recommendedName>
        <fullName evidence="2">HTH cro/C1-type domain-containing protein</fullName>
    </recommendedName>
</protein>
<keyword evidence="1" id="KW-0238">DNA-binding</keyword>
<dbReference type="PROSITE" id="PS50943">
    <property type="entry name" value="HTH_CROC1"/>
    <property type="match status" value="1"/>
</dbReference>
<dbReference type="SMART" id="SM00530">
    <property type="entry name" value="HTH_XRE"/>
    <property type="match status" value="1"/>
</dbReference>
<dbReference type="GO" id="GO:0003677">
    <property type="term" value="F:DNA binding"/>
    <property type="evidence" value="ECO:0007669"/>
    <property type="project" value="UniProtKB-KW"/>
</dbReference>
<dbReference type="RefSeq" id="WP_068616631.1">
    <property type="nucleotide sequence ID" value="NZ_CP016268.1"/>
</dbReference>